<feature type="domain" description="DUF7881" evidence="2">
    <location>
        <begin position="3"/>
        <end position="82"/>
    </location>
</feature>
<sequence length="163" mass="18374">MDQRNVFVYDARDRDKLISGLCLPRPPYTPPSVVTHKLFFSMVEIIVLVQGNYRLENEHGTELQRDDRPLEPGHYYVVADNGVRYDSRDSRNNGNGVTGYSHSESRVNGGVWDGGMDRRAGVRDSTEDGSSNGSRSDSFLVVLGLFIYSEKKKTAYHRRDTAA</sequence>
<dbReference type="OrthoDB" id="5377397at2759"/>
<feature type="compositionally biased region" description="Basic and acidic residues" evidence="1">
    <location>
        <begin position="115"/>
        <end position="126"/>
    </location>
</feature>
<dbReference type="InterPro" id="IPR057203">
    <property type="entry name" value="DUF7881"/>
</dbReference>
<dbReference type="Proteomes" id="UP000016923">
    <property type="component" value="Unassembled WGS sequence"/>
</dbReference>
<keyword evidence="4" id="KW-1185">Reference proteome</keyword>
<evidence type="ECO:0000313" key="3">
    <source>
        <dbReference type="EMBL" id="EPE09052.1"/>
    </source>
</evidence>
<evidence type="ECO:0000313" key="4">
    <source>
        <dbReference type="Proteomes" id="UP000016923"/>
    </source>
</evidence>
<evidence type="ECO:0000256" key="1">
    <source>
        <dbReference type="SAM" id="MobiDB-lite"/>
    </source>
</evidence>
<dbReference type="Pfam" id="PF25324">
    <property type="entry name" value="DUF7881"/>
    <property type="match status" value="1"/>
</dbReference>
<proteinExistence type="predicted"/>
<protein>
    <recommendedName>
        <fullName evidence="2">DUF7881 domain-containing protein</fullName>
    </recommendedName>
</protein>
<dbReference type="EMBL" id="KE148147">
    <property type="protein sequence ID" value="EPE09052.1"/>
    <property type="molecule type" value="Genomic_DNA"/>
</dbReference>
<feature type="region of interest" description="Disordered" evidence="1">
    <location>
        <begin position="87"/>
        <end position="134"/>
    </location>
</feature>
<gene>
    <name evidence="3" type="ORF">F503_06828</name>
</gene>
<name>S3C885_OPHP1</name>
<accession>S3C885</accession>
<feature type="compositionally biased region" description="Polar residues" evidence="1">
    <location>
        <begin position="92"/>
        <end position="102"/>
    </location>
</feature>
<dbReference type="VEuPathDB" id="FungiDB:F503_06828"/>
<reference evidence="3 4" key="1">
    <citation type="journal article" date="2013" name="BMC Genomics">
        <title>The genome and transcriptome of the pine saprophyte Ophiostoma piceae, and a comparison with the bark beetle-associated pine pathogen Grosmannia clavigera.</title>
        <authorList>
            <person name="Haridas S."/>
            <person name="Wang Y."/>
            <person name="Lim L."/>
            <person name="Massoumi Alamouti S."/>
            <person name="Jackman S."/>
            <person name="Docking R."/>
            <person name="Robertson G."/>
            <person name="Birol I."/>
            <person name="Bohlmann J."/>
            <person name="Breuil C."/>
        </authorList>
    </citation>
    <scope>NUCLEOTIDE SEQUENCE [LARGE SCALE GENOMIC DNA]</scope>
    <source>
        <strain evidence="3 4">UAMH 11346</strain>
    </source>
</reference>
<dbReference type="AlphaFoldDB" id="S3C885"/>
<organism evidence="3 4">
    <name type="scientific">Ophiostoma piceae (strain UAMH 11346)</name>
    <name type="common">Sap stain fungus</name>
    <dbReference type="NCBI Taxonomy" id="1262450"/>
    <lineage>
        <taxon>Eukaryota</taxon>
        <taxon>Fungi</taxon>
        <taxon>Dikarya</taxon>
        <taxon>Ascomycota</taxon>
        <taxon>Pezizomycotina</taxon>
        <taxon>Sordariomycetes</taxon>
        <taxon>Sordariomycetidae</taxon>
        <taxon>Ophiostomatales</taxon>
        <taxon>Ophiostomataceae</taxon>
        <taxon>Ophiostoma</taxon>
    </lineage>
</organism>
<dbReference type="HOGENOM" id="CLU_1627592_0_0_1"/>
<evidence type="ECO:0000259" key="2">
    <source>
        <dbReference type="Pfam" id="PF25324"/>
    </source>
</evidence>